<proteinExistence type="predicted"/>
<dbReference type="InterPro" id="IPR010730">
    <property type="entry name" value="HET"/>
</dbReference>
<name>A0A395IXP4_9HELO</name>
<dbReference type="EMBL" id="QKRW01000012">
    <property type="protein sequence ID" value="RAL64931.1"/>
    <property type="molecule type" value="Genomic_DNA"/>
</dbReference>
<dbReference type="PANTHER" id="PTHR33112:SF8">
    <property type="entry name" value="HETEROKARYON INCOMPATIBILITY DOMAIN-CONTAINING PROTEIN"/>
    <property type="match status" value="1"/>
</dbReference>
<accession>A0A395IXP4</accession>
<dbReference type="Proteomes" id="UP000249056">
    <property type="component" value="Unassembled WGS sequence"/>
</dbReference>
<keyword evidence="3" id="KW-1185">Reference proteome</keyword>
<organism evidence="2 3">
    <name type="scientific">Monilinia fructigena</name>
    <dbReference type="NCBI Taxonomy" id="38457"/>
    <lineage>
        <taxon>Eukaryota</taxon>
        <taxon>Fungi</taxon>
        <taxon>Dikarya</taxon>
        <taxon>Ascomycota</taxon>
        <taxon>Pezizomycotina</taxon>
        <taxon>Leotiomycetes</taxon>
        <taxon>Helotiales</taxon>
        <taxon>Sclerotiniaceae</taxon>
        <taxon>Monilinia</taxon>
    </lineage>
</organism>
<dbReference type="Pfam" id="PF06985">
    <property type="entry name" value="HET"/>
    <property type="match status" value="1"/>
</dbReference>
<dbReference type="PANTHER" id="PTHR33112">
    <property type="entry name" value="DOMAIN PROTEIN, PUTATIVE-RELATED"/>
    <property type="match status" value="1"/>
</dbReference>
<dbReference type="OrthoDB" id="3486565at2759"/>
<comment type="caution">
    <text evidence="2">The sequence shown here is derived from an EMBL/GenBank/DDBJ whole genome shotgun (WGS) entry which is preliminary data.</text>
</comment>
<dbReference type="AlphaFoldDB" id="A0A395IXP4"/>
<protein>
    <recommendedName>
        <fullName evidence="1">Heterokaryon incompatibility domain-containing protein</fullName>
    </recommendedName>
</protein>
<sequence>MVKMIQAEALTKTFREAISSVRSIGIDYIWIDSLCIIQDSEADWEIESASMASVYRGSAITVAAAGAPDGTIGCFLKPQEYIGHMRVEHPSNDYSKGWNITQHYERVEELPLGRRAWALQERLLSPRVLHFAPHEITWECRYGDASEYSPRIAEWKLAGIYSRWSEIVNEYTRAQLTYSKDKLIAIAGIAFAAHEETGDEYLAGLWRNNLEEQLLWVVPRTNQKGRPASGEPYRAPSWSWASIDGPIYYGRYGIYSGRTCAHVLSSSLTYAGADPYARVTKGTLGLCCKAMLPGRLHKRHDSWLGHWQFVTSGGGTLSNILQDCPDCRADDNRNVFILPIVDAGPADADQELGGRCFEGLILKPSETKKGKFRRVGMWFLNDDRDSTNADEIRKNDGLRTPRDVCLENFVDLLQGVGVQTAKSACAKILDTPRYAEERYRITII</sequence>
<gene>
    <name evidence="2" type="ORF">DID88_001523</name>
</gene>
<evidence type="ECO:0000313" key="2">
    <source>
        <dbReference type="EMBL" id="RAL64931.1"/>
    </source>
</evidence>
<reference evidence="2 3" key="1">
    <citation type="submission" date="2018-06" db="EMBL/GenBank/DDBJ databases">
        <title>Genome Sequence of the Brown Rot Fungal Pathogen Monilinia fructigena.</title>
        <authorList>
            <person name="Landi L."/>
            <person name="De Miccolis Angelini R.M."/>
            <person name="Pollastro S."/>
            <person name="Abate D."/>
            <person name="Faretra F."/>
            <person name="Romanazzi G."/>
        </authorList>
    </citation>
    <scope>NUCLEOTIDE SEQUENCE [LARGE SCALE GENOMIC DNA]</scope>
    <source>
        <strain evidence="2 3">Mfrg269</strain>
    </source>
</reference>
<evidence type="ECO:0000259" key="1">
    <source>
        <dbReference type="Pfam" id="PF06985"/>
    </source>
</evidence>
<feature type="domain" description="Heterokaryon incompatibility" evidence="1">
    <location>
        <begin position="7"/>
        <end position="121"/>
    </location>
</feature>
<evidence type="ECO:0000313" key="3">
    <source>
        <dbReference type="Proteomes" id="UP000249056"/>
    </source>
</evidence>